<feature type="transmembrane region" description="Helical" evidence="6">
    <location>
        <begin position="92"/>
        <end position="110"/>
    </location>
</feature>
<dbReference type="InterPro" id="IPR036259">
    <property type="entry name" value="MFS_trans_sf"/>
</dbReference>
<evidence type="ECO:0000256" key="3">
    <source>
        <dbReference type="ARBA" id="ARBA00022692"/>
    </source>
</evidence>
<dbReference type="Proteomes" id="UP000234789">
    <property type="component" value="Unassembled WGS sequence"/>
</dbReference>
<feature type="transmembrane region" description="Helical" evidence="6">
    <location>
        <begin position="179"/>
        <end position="197"/>
    </location>
</feature>
<evidence type="ECO:0000256" key="1">
    <source>
        <dbReference type="ARBA" id="ARBA00004651"/>
    </source>
</evidence>
<comment type="subcellular location">
    <subcellularLocation>
        <location evidence="1">Cell membrane</location>
        <topology evidence="1">Multi-pass membrane protein</topology>
    </subcellularLocation>
</comment>
<keyword evidence="2" id="KW-0813">Transport</keyword>
<feature type="transmembrane region" description="Helical" evidence="6">
    <location>
        <begin position="229"/>
        <end position="250"/>
    </location>
</feature>
<reference evidence="8 9" key="1">
    <citation type="submission" date="2017-05" db="EMBL/GenBank/DDBJ databases">
        <title>Functional genome analysis of Paenibacillus pasadenensis strain R16: insights on endophytic life style and antifungal activity.</title>
        <authorList>
            <person name="Passera A."/>
            <person name="Marcolungo L."/>
            <person name="Casati P."/>
            <person name="Brasca M."/>
            <person name="Quaglino F."/>
            <person name="Delledonne M."/>
        </authorList>
    </citation>
    <scope>NUCLEOTIDE SEQUENCE [LARGE SCALE GENOMIC DNA]</scope>
    <source>
        <strain evidence="8 9">R16</strain>
    </source>
</reference>
<evidence type="ECO:0000313" key="9">
    <source>
        <dbReference type="Proteomes" id="UP000234789"/>
    </source>
</evidence>
<accession>A0A2N5N733</accession>
<feature type="transmembrane region" description="Helical" evidence="6">
    <location>
        <begin position="294"/>
        <end position="313"/>
    </location>
</feature>
<evidence type="ECO:0000256" key="5">
    <source>
        <dbReference type="ARBA" id="ARBA00023136"/>
    </source>
</evidence>
<feature type="transmembrane region" description="Helical" evidence="6">
    <location>
        <begin position="382"/>
        <end position="403"/>
    </location>
</feature>
<evidence type="ECO:0000313" key="8">
    <source>
        <dbReference type="EMBL" id="PLT46110.1"/>
    </source>
</evidence>
<dbReference type="GO" id="GO:0022857">
    <property type="term" value="F:transmembrane transporter activity"/>
    <property type="evidence" value="ECO:0007669"/>
    <property type="project" value="InterPro"/>
</dbReference>
<feature type="transmembrane region" description="Helical" evidence="6">
    <location>
        <begin position="325"/>
        <end position="344"/>
    </location>
</feature>
<dbReference type="InterPro" id="IPR011701">
    <property type="entry name" value="MFS"/>
</dbReference>
<comment type="caution">
    <text evidence="8">The sequence shown here is derived from an EMBL/GenBank/DDBJ whole genome shotgun (WGS) entry which is preliminary data.</text>
</comment>
<organism evidence="8 9">
    <name type="scientific">Paenibacillus pasadenensis</name>
    <dbReference type="NCBI Taxonomy" id="217090"/>
    <lineage>
        <taxon>Bacteria</taxon>
        <taxon>Bacillati</taxon>
        <taxon>Bacillota</taxon>
        <taxon>Bacilli</taxon>
        <taxon>Bacillales</taxon>
        <taxon>Paenibacillaceae</taxon>
        <taxon>Paenibacillus</taxon>
    </lineage>
</organism>
<dbReference type="Pfam" id="PF07690">
    <property type="entry name" value="MFS_1"/>
    <property type="match status" value="1"/>
</dbReference>
<dbReference type="InterPro" id="IPR020846">
    <property type="entry name" value="MFS_dom"/>
</dbReference>
<feature type="transmembrane region" description="Helical" evidence="6">
    <location>
        <begin position="64"/>
        <end position="83"/>
    </location>
</feature>
<sequence>MQAEGRPGRARLLKFGMVMSPRVWLNARIDLAATCLFSLFNVVMNQFFITFALKQGASNAEAGLLAAAPAVGLIFSPLWAALIERSGKPKPYVVLPNLVGRLLILLPALFPDPQVYVATAFAFQLLMGIQAPAYAAFLPKVYPPDLRGRLMGYVRMASGVLMIPMSYLVGVWAEASGPSGPLAAASLMGVASILLFQKMKLRKEPPRRTAPPRFSPRSQWELVKSNRPLAAFLGATMFAGFGNMLAYPLYQIFQVSYLGLSNTEIGLTRVAYFTALLLTYLVAGRMLDRFDIRYTLLAGIGAYAVVPMLYGLWGTYEAVMLGNFIQGMGEAIWDIGILAFIFRLAPGREGAVFSIHLMLFGIRGTVGPLLSTGLSGHLTLSWMLLFASACGWIGTLLFAGGMLRRGRGEPESAG</sequence>
<keyword evidence="9" id="KW-1185">Reference proteome</keyword>
<evidence type="ECO:0000256" key="6">
    <source>
        <dbReference type="SAM" id="Phobius"/>
    </source>
</evidence>
<dbReference type="GO" id="GO:0005886">
    <property type="term" value="C:plasma membrane"/>
    <property type="evidence" value="ECO:0007669"/>
    <property type="project" value="UniProtKB-SubCell"/>
</dbReference>
<dbReference type="EMBL" id="NFEZ01000004">
    <property type="protein sequence ID" value="PLT46110.1"/>
    <property type="molecule type" value="Genomic_DNA"/>
</dbReference>
<feature type="transmembrane region" description="Helical" evidence="6">
    <location>
        <begin position="116"/>
        <end position="138"/>
    </location>
</feature>
<dbReference type="SUPFAM" id="SSF103473">
    <property type="entry name" value="MFS general substrate transporter"/>
    <property type="match status" value="1"/>
</dbReference>
<name>A0A2N5N733_9BACL</name>
<dbReference type="AlphaFoldDB" id="A0A2N5N733"/>
<dbReference type="Gene3D" id="1.20.1250.20">
    <property type="entry name" value="MFS general substrate transporter like domains"/>
    <property type="match status" value="2"/>
</dbReference>
<dbReference type="PROSITE" id="PS50850">
    <property type="entry name" value="MFS"/>
    <property type="match status" value="1"/>
</dbReference>
<keyword evidence="4 6" id="KW-1133">Transmembrane helix</keyword>
<evidence type="ECO:0000256" key="4">
    <source>
        <dbReference type="ARBA" id="ARBA00022989"/>
    </source>
</evidence>
<keyword evidence="5 6" id="KW-0472">Membrane</keyword>
<gene>
    <name evidence="8" type="ORF">B8V81_4541</name>
</gene>
<dbReference type="PANTHER" id="PTHR23526:SF2">
    <property type="entry name" value="MAJOR FACILITATOR SUPERFAMILY (MFS) PROFILE DOMAIN-CONTAINING PROTEIN"/>
    <property type="match status" value="1"/>
</dbReference>
<feature type="transmembrane region" description="Helical" evidence="6">
    <location>
        <begin position="270"/>
        <end position="287"/>
    </location>
</feature>
<proteinExistence type="predicted"/>
<feature type="transmembrane region" description="Helical" evidence="6">
    <location>
        <begin position="150"/>
        <end position="173"/>
    </location>
</feature>
<evidence type="ECO:0000256" key="2">
    <source>
        <dbReference type="ARBA" id="ARBA00022448"/>
    </source>
</evidence>
<dbReference type="InterPro" id="IPR052528">
    <property type="entry name" value="Sugar_transport-like"/>
</dbReference>
<evidence type="ECO:0000259" key="7">
    <source>
        <dbReference type="PROSITE" id="PS50850"/>
    </source>
</evidence>
<feature type="transmembrane region" description="Helical" evidence="6">
    <location>
        <begin position="29"/>
        <end position="52"/>
    </location>
</feature>
<keyword evidence="3 6" id="KW-0812">Transmembrane</keyword>
<dbReference type="PANTHER" id="PTHR23526">
    <property type="entry name" value="INTEGRAL MEMBRANE TRANSPORT PROTEIN-RELATED"/>
    <property type="match status" value="1"/>
</dbReference>
<feature type="transmembrane region" description="Helical" evidence="6">
    <location>
        <begin position="351"/>
        <end position="370"/>
    </location>
</feature>
<feature type="domain" description="Major facilitator superfamily (MFS) profile" evidence="7">
    <location>
        <begin position="228"/>
        <end position="414"/>
    </location>
</feature>
<protein>
    <submittedName>
        <fullName evidence="8">Permeases of the major facilitator superfamily</fullName>
    </submittedName>
</protein>